<evidence type="ECO:0000256" key="2">
    <source>
        <dbReference type="ARBA" id="ARBA00023015"/>
    </source>
</evidence>
<evidence type="ECO:0000256" key="5">
    <source>
        <dbReference type="ARBA" id="ARBA00023242"/>
    </source>
</evidence>
<name>A0AAN7IXC5_QUERU</name>
<evidence type="ECO:0000259" key="7">
    <source>
        <dbReference type="PROSITE" id="PS51005"/>
    </source>
</evidence>
<reference evidence="8 9" key="1">
    <citation type="journal article" date="2023" name="G3 (Bethesda)">
        <title>A haplotype-resolved chromosome-scale genome for Quercus rubra L. provides insights into the genetics of adaptive traits for red oak species.</title>
        <authorList>
            <person name="Kapoor B."/>
            <person name="Jenkins J."/>
            <person name="Schmutz J."/>
            <person name="Zhebentyayeva T."/>
            <person name="Kuelheim C."/>
            <person name="Coggeshall M."/>
            <person name="Heim C."/>
            <person name="Lasky J.R."/>
            <person name="Leites L."/>
            <person name="Islam-Faridi N."/>
            <person name="Romero-Severson J."/>
            <person name="DeLeo V.L."/>
            <person name="Lucas S.M."/>
            <person name="Lazic D."/>
            <person name="Gailing O."/>
            <person name="Carlson J."/>
            <person name="Staton M."/>
        </authorList>
    </citation>
    <scope>NUCLEOTIDE SEQUENCE [LARGE SCALE GENOMIC DNA]</scope>
    <source>
        <strain evidence="8">Pseudo-F2</strain>
    </source>
</reference>
<feature type="region of interest" description="Disordered" evidence="6">
    <location>
        <begin position="177"/>
        <end position="214"/>
    </location>
</feature>
<comment type="caution">
    <text evidence="8">The sequence shown here is derived from an EMBL/GenBank/DDBJ whole genome shotgun (WGS) entry which is preliminary data.</text>
</comment>
<feature type="compositionally biased region" description="Basic and acidic residues" evidence="6">
    <location>
        <begin position="199"/>
        <end position="208"/>
    </location>
</feature>
<dbReference type="PANTHER" id="PTHR31989">
    <property type="entry name" value="NAC DOMAIN-CONTAINING PROTEIN 82-RELATED"/>
    <property type="match status" value="1"/>
</dbReference>
<evidence type="ECO:0000313" key="8">
    <source>
        <dbReference type="EMBL" id="KAK4589735.1"/>
    </source>
</evidence>
<keyword evidence="2" id="KW-0805">Transcription regulation</keyword>
<keyword evidence="9" id="KW-1185">Reference proteome</keyword>
<keyword evidence="3" id="KW-0238">DNA-binding</keyword>
<evidence type="ECO:0000256" key="3">
    <source>
        <dbReference type="ARBA" id="ARBA00023125"/>
    </source>
</evidence>
<feature type="domain" description="NAC" evidence="7">
    <location>
        <begin position="10"/>
        <end position="177"/>
    </location>
</feature>
<dbReference type="GO" id="GO:0003677">
    <property type="term" value="F:DNA binding"/>
    <property type="evidence" value="ECO:0007669"/>
    <property type="project" value="UniProtKB-KW"/>
</dbReference>
<dbReference type="EMBL" id="JAXUIC010000005">
    <property type="protein sequence ID" value="KAK4589735.1"/>
    <property type="molecule type" value="Genomic_DNA"/>
</dbReference>
<dbReference type="Pfam" id="PF02365">
    <property type="entry name" value="NAM"/>
    <property type="match status" value="1"/>
</dbReference>
<protein>
    <recommendedName>
        <fullName evidence="7">NAC domain-containing protein</fullName>
    </recommendedName>
</protein>
<proteinExistence type="predicted"/>
<dbReference type="Gene3D" id="2.170.150.80">
    <property type="entry name" value="NAC domain"/>
    <property type="match status" value="1"/>
</dbReference>
<dbReference type="GO" id="GO:0006355">
    <property type="term" value="P:regulation of DNA-templated transcription"/>
    <property type="evidence" value="ECO:0007669"/>
    <property type="project" value="InterPro"/>
</dbReference>
<gene>
    <name evidence="8" type="ORF">RGQ29_020347</name>
</gene>
<keyword evidence="5" id="KW-0539">Nucleus</keyword>
<dbReference type="Proteomes" id="UP001324115">
    <property type="component" value="Unassembled WGS sequence"/>
</dbReference>
<dbReference type="InterPro" id="IPR036093">
    <property type="entry name" value="NAC_dom_sf"/>
</dbReference>
<accession>A0AAN7IXC5</accession>
<sequence>MGFSPSPRSNVVGFKFDPSEHELLSYFLYRKINGQSLDLYCGFISDFDLYGAHQPDQIWDLFGGSFLRQDEDLYFFTTLSFKGKGKAKGSRGSRICRTISSGGTWSNEGSKVIYDAHSSSLPIGIKRWFHYENSQSPQNGCWIMHEFTLDVEGSSLLSPSSDQAVVASSVLCRLRRNDQAKTTSRKRKVQPLPLPQQDCPRKKQRAAEHATTTDASDDTLLPLIIPVSNQHSVIQIDSIASPAAATASEQTLPPMVTISDPVSESEFGHDIFNTNFDDEDFCYDDLDQFLNEFLGDLSDCDDTPLL</sequence>
<evidence type="ECO:0000256" key="6">
    <source>
        <dbReference type="SAM" id="MobiDB-lite"/>
    </source>
</evidence>
<organism evidence="8 9">
    <name type="scientific">Quercus rubra</name>
    <name type="common">Northern red oak</name>
    <name type="synonym">Quercus borealis</name>
    <dbReference type="NCBI Taxonomy" id="3512"/>
    <lineage>
        <taxon>Eukaryota</taxon>
        <taxon>Viridiplantae</taxon>
        <taxon>Streptophyta</taxon>
        <taxon>Embryophyta</taxon>
        <taxon>Tracheophyta</taxon>
        <taxon>Spermatophyta</taxon>
        <taxon>Magnoliopsida</taxon>
        <taxon>eudicotyledons</taxon>
        <taxon>Gunneridae</taxon>
        <taxon>Pentapetalae</taxon>
        <taxon>rosids</taxon>
        <taxon>fabids</taxon>
        <taxon>Fagales</taxon>
        <taxon>Fagaceae</taxon>
        <taxon>Quercus</taxon>
    </lineage>
</organism>
<comment type="subcellular location">
    <subcellularLocation>
        <location evidence="1">Nucleus</location>
    </subcellularLocation>
</comment>
<evidence type="ECO:0000256" key="1">
    <source>
        <dbReference type="ARBA" id="ARBA00004123"/>
    </source>
</evidence>
<keyword evidence="4" id="KW-0804">Transcription</keyword>
<dbReference type="PROSITE" id="PS51005">
    <property type="entry name" value="NAC"/>
    <property type="match status" value="1"/>
</dbReference>
<dbReference type="AlphaFoldDB" id="A0AAN7IXC5"/>
<evidence type="ECO:0000256" key="4">
    <source>
        <dbReference type="ARBA" id="ARBA00023163"/>
    </source>
</evidence>
<evidence type="ECO:0000313" key="9">
    <source>
        <dbReference type="Proteomes" id="UP001324115"/>
    </source>
</evidence>
<dbReference type="InterPro" id="IPR003441">
    <property type="entry name" value="NAC-dom"/>
</dbReference>
<dbReference type="SUPFAM" id="SSF101941">
    <property type="entry name" value="NAC domain"/>
    <property type="match status" value="1"/>
</dbReference>
<dbReference type="GO" id="GO:0005634">
    <property type="term" value="C:nucleus"/>
    <property type="evidence" value="ECO:0007669"/>
    <property type="project" value="UniProtKB-SubCell"/>
</dbReference>